<evidence type="ECO:0000313" key="4">
    <source>
        <dbReference type="Proteomes" id="UP001139347"/>
    </source>
</evidence>
<name>A0A9X2B385_9BACL</name>
<dbReference type="InterPro" id="IPR050639">
    <property type="entry name" value="SSR_resolvase"/>
</dbReference>
<dbReference type="InterPro" id="IPR038109">
    <property type="entry name" value="DNA_bind_recomb_sf"/>
</dbReference>
<dbReference type="InterPro" id="IPR011109">
    <property type="entry name" value="DNA_bind_recombinase_dom"/>
</dbReference>
<evidence type="ECO:0000256" key="1">
    <source>
        <dbReference type="SAM" id="Coils"/>
    </source>
</evidence>
<keyword evidence="1" id="KW-0175">Coiled coil</keyword>
<evidence type="ECO:0000313" key="3">
    <source>
        <dbReference type="EMBL" id="MCJ8013379.1"/>
    </source>
</evidence>
<protein>
    <submittedName>
        <fullName evidence="3">Recombinase family protein</fullName>
    </submittedName>
</protein>
<feature type="domain" description="Recombinase" evidence="2">
    <location>
        <begin position="165"/>
        <end position="282"/>
    </location>
</feature>
<dbReference type="Gene3D" id="3.40.50.1390">
    <property type="entry name" value="Resolvase, N-terminal catalytic domain"/>
    <property type="match status" value="1"/>
</dbReference>
<dbReference type="AlphaFoldDB" id="A0A9X2B385"/>
<dbReference type="PROSITE" id="PS51737">
    <property type="entry name" value="RECOMBINASE_DNA_BIND"/>
    <property type="match status" value="1"/>
</dbReference>
<dbReference type="Gene3D" id="3.90.1750.20">
    <property type="entry name" value="Putative Large Serine Recombinase, Chain B, Domain 2"/>
    <property type="match status" value="1"/>
</dbReference>
<dbReference type="InterPro" id="IPR006119">
    <property type="entry name" value="Resolv_N"/>
</dbReference>
<dbReference type="Proteomes" id="UP001139347">
    <property type="component" value="Unassembled WGS sequence"/>
</dbReference>
<gene>
    <name evidence="3" type="ORF">MUG84_16745</name>
</gene>
<dbReference type="InterPro" id="IPR036162">
    <property type="entry name" value="Resolvase-like_N_sf"/>
</dbReference>
<proteinExistence type="predicted"/>
<reference evidence="3" key="1">
    <citation type="submission" date="2022-04" db="EMBL/GenBank/DDBJ databases">
        <title>Paenibacillus mangrovi sp. nov., a novel endophytic bacterium isolated from bark of Kandelia candel.</title>
        <authorList>
            <person name="Tuo L."/>
        </authorList>
    </citation>
    <scope>NUCLEOTIDE SEQUENCE</scope>
    <source>
        <strain evidence="3">KQZ6P-2</strain>
    </source>
</reference>
<sequence length="525" mass="60298">MLPLANLIQPGMKGAFYGRHSTAKQNMETQQSMAHDFAEKYGCTIAYEYLDPSVSARKKQLDDRPGVSQLLKDAIDGKFDFVLMNHHDRMARNPMEHQKIRMTLSGCNIPVVITSSESLYDSGDFIVDLIKDGTSKLEVDNTRIRTRDTARNILKQGKWTGGKAPFGYRYDKATKTFSQYEAELTIVRRVYELYRNREGFQSIASIVSHEFGKSINKSAVRWIITNPFYAGYMTHQRKSERSRNSITPMEGWLMIKSDLIVPIMSLEEWKETWAIYEQRKTGDLNPKMYKTSFYLSNLLSCAVCNQMLNCKDQSTTYKKTGKQYLKKWYCCPTCKYKIKSGRIHSVIDAVLNDLKSQNLETVSSLVYAQMLKERQLVAERLNKAKTELTATDNQLQLADVHSKRLASKVKDLETIDENTKMVQVLTLQKQQLSSRIIALQSEINRMNKSAQYLEMIEGNQHEITRNIKTMSIMTSRDNDHDIRKMITYLVQQAVFTPITIDSKHVVTKGDLAIQTRSSLVRTTIS</sequence>
<dbReference type="CDD" id="cd00338">
    <property type="entry name" value="Ser_Recombinase"/>
    <property type="match status" value="1"/>
</dbReference>
<dbReference type="GO" id="GO:0000150">
    <property type="term" value="F:DNA strand exchange activity"/>
    <property type="evidence" value="ECO:0007669"/>
    <property type="project" value="InterPro"/>
</dbReference>
<dbReference type="EMBL" id="JALIRP010000006">
    <property type="protein sequence ID" value="MCJ8013379.1"/>
    <property type="molecule type" value="Genomic_DNA"/>
</dbReference>
<dbReference type="SUPFAM" id="SSF53041">
    <property type="entry name" value="Resolvase-like"/>
    <property type="match status" value="1"/>
</dbReference>
<comment type="caution">
    <text evidence="3">The sequence shown here is derived from an EMBL/GenBank/DDBJ whole genome shotgun (WGS) entry which is preliminary data.</text>
</comment>
<dbReference type="RefSeq" id="WP_244726693.1">
    <property type="nucleotide sequence ID" value="NZ_JALIRP010000006.1"/>
</dbReference>
<dbReference type="Pfam" id="PF00239">
    <property type="entry name" value="Resolvase"/>
    <property type="match status" value="1"/>
</dbReference>
<dbReference type="Pfam" id="PF07508">
    <property type="entry name" value="Recombinase"/>
    <property type="match status" value="1"/>
</dbReference>
<evidence type="ECO:0000259" key="2">
    <source>
        <dbReference type="PROSITE" id="PS51737"/>
    </source>
</evidence>
<accession>A0A9X2B385</accession>
<dbReference type="GO" id="GO:0003677">
    <property type="term" value="F:DNA binding"/>
    <property type="evidence" value="ECO:0007669"/>
    <property type="project" value="InterPro"/>
</dbReference>
<organism evidence="3 4">
    <name type="scientific">Paenibacillus mangrovi</name>
    <dbReference type="NCBI Taxonomy" id="2931978"/>
    <lineage>
        <taxon>Bacteria</taxon>
        <taxon>Bacillati</taxon>
        <taxon>Bacillota</taxon>
        <taxon>Bacilli</taxon>
        <taxon>Bacillales</taxon>
        <taxon>Paenibacillaceae</taxon>
        <taxon>Paenibacillus</taxon>
    </lineage>
</organism>
<keyword evidence="4" id="KW-1185">Reference proteome</keyword>
<dbReference type="PANTHER" id="PTHR30461">
    <property type="entry name" value="DNA-INVERTASE FROM LAMBDOID PROPHAGE"/>
    <property type="match status" value="1"/>
</dbReference>
<dbReference type="PANTHER" id="PTHR30461:SF23">
    <property type="entry name" value="DNA RECOMBINASE-RELATED"/>
    <property type="match status" value="1"/>
</dbReference>
<feature type="coiled-coil region" evidence="1">
    <location>
        <begin position="422"/>
        <end position="449"/>
    </location>
</feature>
<dbReference type="SMART" id="SM00857">
    <property type="entry name" value="Resolvase"/>
    <property type="match status" value="1"/>
</dbReference>